<dbReference type="SMART" id="SM01292">
    <property type="entry name" value="N1221"/>
    <property type="match status" value="1"/>
</dbReference>
<keyword evidence="7" id="KW-0812">Transmembrane</keyword>
<evidence type="ECO:0000259" key="6">
    <source>
        <dbReference type="SMART" id="SM01293"/>
    </source>
</evidence>
<dbReference type="EMBL" id="NEXV01000122">
    <property type="protein sequence ID" value="PIG87962.1"/>
    <property type="molecule type" value="Genomic_DNA"/>
</dbReference>
<comment type="subcellular location">
    <subcellularLocation>
        <location evidence="1">Nucleus</location>
    </subcellularLocation>
</comment>
<keyword evidence="3" id="KW-0539">Nucleus</keyword>
<feature type="compositionally biased region" description="Pro residues" evidence="4">
    <location>
        <begin position="82"/>
        <end position="93"/>
    </location>
</feature>
<gene>
    <name evidence="7" type="ORF">AARAC_000917</name>
</gene>
<dbReference type="STRING" id="656916.A0A2G7G572"/>
<dbReference type="FunFam" id="3.30.390.110:FF:000001">
    <property type="entry name" value="Protein MAK16 homolog"/>
    <property type="match status" value="1"/>
</dbReference>
<dbReference type="InterPro" id="IPR006958">
    <property type="entry name" value="Mak16"/>
</dbReference>
<dbReference type="PANTHER" id="PTHR13239:SF4">
    <property type="entry name" value="AT25231P"/>
    <property type="match status" value="1"/>
</dbReference>
<dbReference type="InterPro" id="IPR021819">
    <property type="entry name" value="Far11/STRP_C"/>
</dbReference>
<reference evidence="7 8" key="1">
    <citation type="submission" date="2017-05" db="EMBL/GenBank/DDBJ databases">
        <title>Genome sequence for an aflatoxigenic pathogen of Argentinian peanut, Aspergillus arachidicola.</title>
        <authorList>
            <person name="Moore G."/>
            <person name="Beltz S.B."/>
            <person name="Mack B.M."/>
        </authorList>
    </citation>
    <scope>NUCLEOTIDE SEQUENCE [LARGE SCALE GENOMIC DNA]</scope>
    <source>
        <strain evidence="7 8">CBS 117610</strain>
    </source>
</reference>
<evidence type="ECO:0000313" key="8">
    <source>
        <dbReference type="Proteomes" id="UP000231358"/>
    </source>
</evidence>
<evidence type="ECO:0000259" key="5">
    <source>
        <dbReference type="SMART" id="SM01292"/>
    </source>
</evidence>
<feature type="region of interest" description="Disordered" evidence="4">
    <location>
        <begin position="800"/>
        <end position="837"/>
    </location>
</feature>
<evidence type="ECO:0000256" key="2">
    <source>
        <dbReference type="ARBA" id="ARBA00005514"/>
    </source>
</evidence>
<organism evidence="7 8">
    <name type="scientific">Aspergillus arachidicola</name>
    <dbReference type="NCBI Taxonomy" id="656916"/>
    <lineage>
        <taxon>Eukaryota</taxon>
        <taxon>Fungi</taxon>
        <taxon>Dikarya</taxon>
        <taxon>Ascomycota</taxon>
        <taxon>Pezizomycotina</taxon>
        <taxon>Eurotiomycetes</taxon>
        <taxon>Eurotiomycetidae</taxon>
        <taxon>Eurotiales</taxon>
        <taxon>Aspergillaceae</taxon>
        <taxon>Aspergillus</taxon>
        <taxon>Aspergillus subgen. Circumdati</taxon>
    </lineage>
</organism>
<evidence type="ECO:0000313" key="7">
    <source>
        <dbReference type="EMBL" id="PIG87962.1"/>
    </source>
</evidence>
<accession>A0A2G7G572</accession>
<evidence type="ECO:0000256" key="4">
    <source>
        <dbReference type="SAM" id="MobiDB-lite"/>
    </source>
</evidence>
<evidence type="ECO:0000256" key="3">
    <source>
        <dbReference type="ARBA" id="ARBA00023242"/>
    </source>
</evidence>
<dbReference type="GO" id="GO:0005829">
    <property type="term" value="C:cytosol"/>
    <property type="evidence" value="ECO:0007669"/>
    <property type="project" value="TreeGrafter"/>
</dbReference>
<feature type="domain" description="Far11/STRP C-terminal" evidence="6">
    <location>
        <begin position="559"/>
        <end position="1023"/>
    </location>
</feature>
<dbReference type="PANTHER" id="PTHR13239">
    <property type="entry name" value="PROTEIN REQUIRED FOR HYPHAL ANASTOMOSIS HAM-2"/>
    <property type="match status" value="1"/>
</dbReference>
<dbReference type="Pfam" id="PF04874">
    <property type="entry name" value="Mak16"/>
    <property type="match status" value="1"/>
</dbReference>
<feature type="compositionally biased region" description="Acidic residues" evidence="4">
    <location>
        <begin position="1275"/>
        <end position="1341"/>
    </location>
</feature>
<dbReference type="InterPro" id="IPR012486">
    <property type="entry name" value="Far11/STRP_N"/>
</dbReference>
<dbReference type="GO" id="GO:0007010">
    <property type="term" value="P:cytoskeleton organization"/>
    <property type="evidence" value="ECO:0007669"/>
    <property type="project" value="TreeGrafter"/>
</dbReference>
<feature type="compositionally biased region" description="Basic and acidic residues" evidence="4">
    <location>
        <begin position="12"/>
        <end position="22"/>
    </location>
</feature>
<evidence type="ECO:0000256" key="1">
    <source>
        <dbReference type="ARBA" id="ARBA00004123"/>
    </source>
</evidence>
<dbReference type="GO" id="GO:0005634">
    <property type="term" value="C:nucleus"/>
    <property type="evidence" value="ECO:0007669"/>
    <property type="project" value="UniProtKB-SubCell"/>
</dbReference>
<proteinExistence type="inferred from homology"/>
<keyword evidence="8" id="KW-1185">Reference proteome</keyword>
<protein>
    <submittedName>
        <fullName evidence="7">Transmembrane hyphal anastomosis protein Ham2/Far11</fullName>
    </submittedName>
</protein>
<keyword evidence="7" id="KW-0472">Membrane</keyword>
<dbReference type="InterPro" id="IPR029004">
    <property type="entry name" value="Ribosomal_eL28/Mak16"/>
</dbReference>
<dbReference type="SMART" id="SM01293">
    <property type="entry name" value="DUF3402"/>
    <property type="match status" value="1"/>
</dbReference>
<dbReference type="Proteomes" id="UP000231358">
    <property type="component" value="Unassembled WGS sequence"/>
</dbReference>
<comment type="caution">
    <text evidence="7">The sequence shown here is derived from an EMBL/GenBank/DDBJ whole genome shotgun (WGS) entry which is preliminary data.</text>
</comment>
<dbReference type="Pfam" id="PF01778">
    <property type="entry name" value="Ribosomal_L28e"/>
    <property type="match status" value="1"/>
</dbReference>
<feature type="region of interest" description="Disordered" evidence="4">
    <location>
        <begin position="1271"/>
        <end position="1390"/>
    </location>
</feature>
<feature type="region of interest" description="Disordered" evidence="4">
    <location>
        <begin position="495"/>
        <end position="516"/>
    </location>
</feature>
<dbReference type="InterPro" id="IPR040185">
    <property type="entry name" value="Far11/STRP"/>
</dbReference>
<feature type="domain" description="Far11/STRP N-terminal" evidence="5">
    <location>
        <begin position="122"/>
        <end position="450"/>
    </location>
</feature>
<dbReference type="GO" id="GO:0030684">
    <property type="term" value="C:preribosome"/>
    <property type="evidence" value="ECO:0007669"/>
    <property type="project" value="UniProtKB-ARBA"/>
</dbReference>
<dbReference type="Pfam" id="PF07923">
    <property type="entry name" value="N1221"/>
    <property type="match status" value="1"/>
</dbReference>
<name>A0A2G7G572_9EURO</name>
<dbReference type="GO" id="GO:0042273">
    <property type="term" value="P:ribosomal large subunit biogenesis"/>
    <property type="evidence" value="ECO:0007669"/>
    <property type="project" value="UniProtKB-ARBA"/>
</dbReference>
<feature type="compositionally biased region" description="Basic and acidic residues" evidence="4">
    <location>
        <begin position="1342"/>
        <end position="1351"/>
    </location>
</feature>
<feature type="compositionally biased region" description="Basic residues" evidence="4">
    <location>
        <begin position="1356"/>
        <end position="1371"/>
    </location>
</feature>
<comment type="similarity">
    <text evidence="2">Belongs to the MAK16 family.</text>
</comment>
<sequence length="1390" mass="157168">MDDVSEPADTAVPEHHIVKADEVDQTGTDISPVSDEQLMEEVAEGLRQERVSGTTPSAPGEVPMEAGKPYRRPELRRDAAAPPQPLQPPPPAPVQQNSERHTDSLSLAQLRQFVQEMPRIEQPAYAFEYADSQPFAEEIEEWFQYSEFDRAMLLGMKSSFEKKWASFLEAQNAESSQISWIDTTDDQRMAFMAQMVNGIREREVSVRLEALEVVCYIVTGVWGTTAGRDVDDYLEDPSPKETTEVPKSKSLQINWIENSANLVLESSGLAPLFECLCRVFERNRTSYSSESASAGGESANPASLTAMEREANLILTAFYMIVEVGRKQEAQDPRHTPLRNALIGLKPNLLVFLVEVIARLRWDDSANIPLTRIILLFWKSLLLFFGGSDELKRAKEELEPKFKEREDDTSRRTPFLTASPLDYHIFRQEITSKYPAYNPPPPVVPLELENNSILPPLPQHPSRGASSNGLFSGVGPSVAGGNGSILHQSVHIATPAPSPPPSPIGPGGKAGKKQNYQTNQNFPFMYPPLDVSSNDIGGKGTTELQDVLVGKRWEGSDVPASIIEAGKLFSTHVKMTRAMRQLWEERERFMKYDRGWYLDDSGAASDENIPDELLEDFQDLDLKQGKKNTPGWSPSKETDDEDIQQRLDAVESFYTQALVHLQSITIVFLKIILTNVSAMVNQTQGGQGMSDGYGVNGSGPGPASIAEDLNSEAAIEELDNIRLREITGKAISGSLLLLVKWFKRSHILKFEYMTQLLLDSNYLPLILKMFAHQDIDQAVAQRFDRKELGFFHFCLLQSDQPPEPSHSDEESSGDEAVPPPIARHRSRVDPGKSSVRVQSPDNAFEEFLNEPDLPRPEVDELGYPTAPPPKEPIKVFSFRNFFSAINYLHIMQKITRDKAHRCLLLVQYKSSTILRKGLKIPDPHLRFYTLKLFKSQVPYCGRKWRQSNMRVITAIYLYCRPELRDDWLAGSDIDAEVEEALPLEQALRGLTHWWHLRRYKDVMGGEEGASLMEEERDFFVRELEAMGWGVAGEEMLNGASEEAEMAAGGQLPEGTEWDGGPLQMEGVKMSSDEIVWQVINQQFCSYKLKTTKGQNFCRNEYNVSGLCNRQSCPLANSRYATVRSDPETGVMYLYMKTVERAHMPSKWWERIRLSSNYAKALEQLDERLIYWPKFLVHKCKQRLTRLTQVAIRMKKLAKEEERLGEKIVPKMAPKIRRREETRERKAESAAKVERAIERELIERLRSGAYGEAPLNVEEGIWKKVLRGLERAGEGERDEDLDDGELEEEEEGVGEVEYVSDLDEEEDLEDIEDWLGAESGDSSDDYDDEDEDSDDESDDEDASEHSEDEKKKPAPGFKRKRPAPQAKPRKKGPRIEIEYETEGAGKENLFA</sequence>
<dbReference type="Pfam" id="PF11882">
    <property type="entry name" value="DUF3402"/>
    <property type="match status" value="1"/>
</dbReference>
<dbReference type="Gene3D" id="3.30.390.110">
    <property type="match status" value="1"/>
</dbReference>
<feature type="region of interest" description="Disordered" evidence="4">
    <location>
        <begin position="1"/>
        <end position="102"/>
    </location>
</feature>